<accession>A0ACC3MBX0</accession>
<comment type="caution">
    <text evidence="1">The sequence shown here is derived from an EMBL/GenBank/DDBJ whole genome shotgun (WGS) entry which is preliminary data.</text>
</comment>
<name>A0ACC3MBX0_9PEZI</name>
<keyword evidence="2" id="KW-1185">Reference proteome</keyword>
<dbReference type="EMBL" id="JAUTXU010000377">
    <property type="protein sequence ID" value="KAK3682030.1"/>
    <property type="molecule type" value="Genomic_DNA"/>
</dbReference>
<proteinExistence type="predicted"/>
<organism evidence="1 2">
    <name type="scientific">Vermiconidia calcicola</name>
    <dbReference type="NCBI Taxonomy" id="1690605"/>
    <lineage>
        <taxon>Eukaryota</taxon>
        <taxon>Fungi</taxon>
        <taxon>Dikarya</taxon>
        <taxon>Ascomycota</taxon>
        <taxon>Pezizomycotina</taxon>
        <taxon>Dothideomycetes</taxon>
        <taxon>Dothideomycetidae</taxon>
        <taxon>Mycosphaerellales</taxon>
        <taxon>Extremaceae</taxon>
        <taxon>Vermiconidia</taxon>
    </lineage>
</organism>
<evidence type="ECO:0000313" key="1">
    <source>
        <dbReference type="EMBL" id="KAK3682030.1"/>
    </source>
</evidence>
<reference evidence="1" key="1">
    <citation type="submission" date="2023-07" db="EMBL/GenBank/DDBJ databases">
        <title>Black Yeasts Isolated from many extreme environments.</title>
        <authorList>
            <person name="Coleine C."/>
            <person name="Stajich J.E."/>
            <person name="Selbmann L."/>
        </authorList>
    </citation>
    <scope>NUCLEOTIDE SEQUENCE</scope>
    <source>
        <strain evidence="1">CCFEE 5714</strain>
    </source>
</reference>
<protein>
    <submittedName>
        <fullName evidence="1">Uncharacterized protein</fullName>
    </submittedName>
</protein>
<sequence length="343" mass="37392">MGEQSKDADYLSNSFTAHGSLSWTDVLPKTEQADLLRRTDFGPTLGEVSCWGPALRFYTTMLFADSRATCLYWGPERVAIYNEPCIEAMGGPDRFGKSCKEAFPEIWEAMQPIFDTAVATAHTVDVADILLFPLRFGRIEESYFIGQSIPLRGDSGEIEGFYNPIVETTTQVVHERRRKVVEGVASIPPSPVGNTLSRIVGILQSNPHDIPMAMLYSLDEGATVHGGQVRLHGSIGIPADGLPCAPSTAELATDEAGLIEHFRKAMNTGSPVVLSQSNGSFQGTGHLFEHVAWLGYGEPSRDIVILPLSSGGRMLGFFVQGTNPPRAYDQATQRSIMDLGRQK</sequence>
<dbReference type="Proteomes" id="UP001281147">
    <property type="component" value="Unassembled WGS sequence"/>
</dbReference>
<evidence type="ECO:0000313" key="2">
    <source>
        <dbReference type="Proteomes" id="UP001281147"/>
    </source>
</evidence>
<gene>
    <name evidence="1" type="ORF">LTR37_020656</name>
</gene>